<dbReference type="Gene3D" id="3.30.1050.10">
    <property type="entry name" value="SCP2 sterol-binding domain"/>
    <property type="match status" value="1"/>
</dbReference>
<dbReference type="OrthoDB" id="8399956at2"/>
<dbReference type="Proteomes" id="UP000183810">
    <property type="component" value="Chromosome"/>
</dbReference>
<accession>A0A1J0VTR4</accession>
<dbReference type="InterPro" id="IPR025559">
    <property type="entry name" value="Eis_dom"/>
</dbReference>
<evidence type="ECO:0008006" key="5">
    <source>
        <dbReference type="Google" id="ProtNLM"/>
    </source>
</evidence>
<dbReference type="SUPFAM" id="SSF55718">
    <property type="entry name" value="SCP-like"/>
    <property type="match status" value="1"/>
</dbReference>
<organism evidence="3 4">
    <name type="scientific">Nocardia mangyaensis</name>
    <dbReference type="NCBI Taxonomy" id="2213200"/>
    <lineage>
        <taxon>Bacteria</taxon>
        <taxon>Bacillati</taxon>
        <taxon>Actinomycetota</taxon>
        <taxon>Actinomycetes</taxon>
        <taxon>Mycobacteriales</taxon>
        <taxon>Nocardiaceae</taxon>
        <taxon>Nocardia</taxon>
    </lineage>
</organism>
<dbReference type="PANTHER" id="PTHR37817">
    <property type="entry name" value="N-ACETYLTRANSFERASE EIS"/>
    <property type="match status" value="1"/>
</dbReference>
<dbReference type="InterPro" id="IPR051554">
    <property type="entry name" value="Acetyltransferase_Eis"/>
</dbReference>
<dbReference type="AlphaFoldDB" id="A0A1J0VTR4"/>
<evidence type="ECO:0000259" key="1">
    <source>
        <dbReference type="Pfam" id="PF13530"/>
    </source>
</evidence>
<proteinExistence type="predicted"/>
<keyword evidence="4" id="KW-1185">Reference proteome</keyword>
<evidence type="ECO:0000313" key="4">
    <source>
        <dbReference type="Proteomes" id="UP000183810"/>
    </source>
</evidence>
<dbReference type="InterPro" id="IPR036527">
    <property type="entry name" value="SCP2_sterol-bd_dom_sf"/>
</dbReference>
<dbReference type="Pfam" id="PF17668">
    <property type="entry name" value="Acetyltransf_17"/>
    <property type="match status" value="1"/>
</dbReference>
<feature type="domain" description="Enhanced intracellular survival protein" evidence="1">
    <location>
        <begin position="320"/>
        <end position="417"/>
    </location>
</feature>
<dbReference type="SUPFAM" id="SSF55729">
    <property type="entry name" value="Acyl-CoA N-acyltransferases (Nat)"/>
    <property type="match status" value="1"/>
</dbReference>
<dbReference type="PANTHER" id="PTHR37817:SF1">
    <property type="entry name" value="N-ACETYLTRANSFERASE EIS"/>
    <property type="match status" value="1"/>
</dbReference>
<dbReference type="KEGG" id="nsl:BOX37_17285"/>
<dbReference type="GO" id="GO:0030649">
    <property type="term" value="P:aminoglycoside antibiotic catabolic process"/>
    <property type="evidence" value="ECO:0007669"/>
    <property type="project" value="TreeGrafter"/>
</dbReference>
<dbReference type="GO" id="GO:0034069">
    <property type="term" value="F:aminoglycoside N-acetyltransferase activity"/>
    <property type="evidence" value="ECO:0007669"/>
    <property type="project" value="TreeGrafter"/>
</dbReference>
<protein>
    <recommendedName>
        <fullName evidence="5">GNAT family N-acetyltransferase</fullName>
    </recommendedName>
</protein>
<feature type="domain" description="Eis-like acetyltransferase" evidence="2">
    <location>
        <begin position="222"/>
        <end position="316"/>
    </location>
</feature>
<evidence type="ECO:0000313" key="3">
    <source>
        <dbReference type="EMBL" id="APE35409.1"/>
    </source>
</evidence>
<dbReference type="InterPro" id="IPR016181">
    <property type="entry name" value="Acyl_CoA_acyltransferase"/>
</dbReference>
<dbReference type="EMBL" id="CP018082">
    <property type="protein sequence ID" value="APE35409.1"/>
    <property type="molecule type" value="Genomic_DNA"/>
</dbReference>
<evidence type="ECO:0000259" key="2">
    <source>
        <dbReference type="Pfam" id="PF17668"/>
    </source>
</evidence>
<gene>
    <name evidence="3" type="ORF">BOX37_17285</name>
</gene>
<dbReference type="Gene3D" id="3.40.630.30">
    <property type="match status" value="2"/>
</dbReference>
<dbReference type="InterPro" id="IPR041380">
    <property type="entry name" value="Acetyltransf_17"/>
</dbReference>
<dbReference type="Pfam" id="PF13527">
    <property type="entry name" value="Acetyltransf_9"/>
    <property type="match status" value="1"/>
</dbReference>
<name>A0A1J0VTR4_9NOCA</name>
<sequence>MTHALPTGFEQLEPIPEDRYAEWLNCWLTALAEPLGTDPAVLEFYRRTYPAERGLAIADADGIVATNISLDTQLVLPGGARVPAVIGTGGFCHPTQTRRGLMSRLLDRIYERAVDEGKVACADWPSEWPIYRRFGHGPAAWYDAVRIDVRRAGLRDEVPGAGIRLRRVGGIDARDAARDVFTRRSHTAPGELIPPDGFWDRFVTDPASSALDALCTLDDPGGGVRQCAVLDGRGFVSYRIAPGWSTEKAPDGVVHVVDFLAVDPEAAGALWRFLFSIDMVAEIRVPRLPVDDPLRWWVTDARWLHSRRRDGMWLRLLDIPAMLTARSWAGDGTVTVGVHDARGWAAGTYHLEVDKGVGVCHRTTTEPDLELEVSAMGAIVLGGTSAAGLFRAGEIRGDSGTVRLWDAMATPERAPFLAYVL</sequence>
<dbReference type="Pfam" id="PF13530">
    <property type="entry name" value="SCP2_2"/>
    <property type="match status" value="1"/>
</dbReference>
<reference evidence="3" key="1">
    <citation type="submission" date="2016-11" db="EMBL/GenBank/DDBJ databases">
        <authorList>
            <person name="Jaros S."/>
            <person name="Januszkiewicz K."/>
            <person name="Wedrychowicz H."/>
        </authorList>
    </citation>
    <scope>NUCLEOTIDE SEQUENCE [LARGE SCALE GENOMIC DNA]</scope>
    <source>
        <strain evidence="3">Y48</strain>
    </source>
</reference>
<dbReference type="RefSeq" id="WP_071928598.1">
    <property type="nucleotide sequence ID" value="NZ_CP018082.1"/>
</dbReference>